<gene>
    <name evidence="1" type="ORF">LCGC14_0856240</name>
</gene>
<organism evidence="1">
    <name type="scientific">marine sediment metagenome</name>
    <dbReference type="NCBI Taxonomy" id="412755"/>
    <lineage>
        <taxon>unclassified sequences</taxon>
        <taxon>metagenomes</taxon>
        <taxon>ecological metagenomes</taxon>
    </lineage>
</organism>
<protein>
    <submittedName>
        <fullName evidence="1">Uncharacterized protein</fullName>
    </submittedName>
</protein>
<name>A0A0F9SFU6_9ZZZZ</name>
<proteinExistence type="predicted"/>
<reference evidence="1" key="1">
    <citation type="journal article" date="2015" name="Nature">
        <title>Complex archaea that bridge the gap between prokaryotes and eukaryotes.</title>
        <authorList>
            <person name="Spang A."/>
            <person name="Saw J.H."/>
            <person name="Jorgensen S.L."/>
            <person name="Zaremba-Niedzwiedzka K."/>
            <person name="Martijn J."/>
            <person name="Lind A.E."/>
            <person name="van Eijk R."/>
            <person name="Schleper C."/>
            <person name="Guy L."/>
            <person name="Ettema T.J."/>
        </authorList>
    </citation>
    <scope>NUCLEOTIDE SEQUENCE</scope>
</reference>
<comment type="caution">
    <text evidence="1">The sequence shown here is derived from an EMBL/GenBank/DDBJ whole genome shotgun (WGS) entry which is preliminary data.</text>
</comment>
<accession>A0A0F9SFU6</accession>
<dbReference type="EMBL" id="LAZR01002578">
    <property type="protein sequence ID" value="KKN28243.1"/>
    <property type="molecule type" value="Genomic_DNA"/>
</dbReference>
<dbReference type="AlphaFoldDB" id="A0A0F9SFU6"/>
<sequence length="60" mass="7313">MNEAPYLLHNLEYLKCDDKKVKNVFHRVHLTYITIDGKYIYAIMDKPSMTLDIWEIYLYQ</sequence>
<evidence type="ECO:0000313" key="1">
    <source>
        <dbReference type="EMBL" id="KKN28243.1"/>
    </source>
</evidence>